<organism evidence="1 2">
    <name type="scientific">Bacteroides salyersiae CL02T12C01</name>
    <dbReference type="NCBI Taxonomy" id="997887"/>
    <lineage>
        <taxon>Bacteria</taxon>
        <taxon>Pseudomonadati</taxon>
        <taxon>Bacteroidota</taxon>
        <taxon>Bacteroidia</taxon>
        <taxon>Bacteroidales</taxon>
        <taxon>Bacteroidaceae</taxon>
        <taxon>Bacteroides</taxon>
    </lineage>
</organism>
<sequence length="89" mass="10381">MMVYIHPLKLVSGIYLSSLSNAFETVLFVTFALKHGDVFSAESFHKDMLKYMAVQVITMCYGSQKDIFLLCPVNEWLETHIETPWILYW</sequence>
<comment type="caution">
    <text evidence="1">The sequence shown here is derived from an EMBL/GenBank/DDBJ whole genome shotgun (WGS) entry which is preliminary data.</text>
</comment>
<dbReference type="EMBL" id="AGXV01000019">
    <property type="protein sequence ID" value="EIY66993.1"/>
    <property type="molecule type" value="Genomic_DNA"/>
</dbReference>
<dbReference type="Proteomes" id="UP000005150">
    <property type="component" value="Unassembled WGS sequence"/>
</dbReference>
<dbReference type="AlphaFoldDB" id="I9TDH4"/>
<gene>
    <name evidence="1" type="ORF">HMPREF1071_01316</name>
</gene>
<keyword evidence="2" id="KW-1185">Reference proteome</keyword>
<evidence type="ECO:0000313" key="1">
    <source>
        <dbReference type="EMBL" id="EIY66993.1"/>
    </source>
</evidence>
<evidence type="ECO:0000313" key="2">
    <source>
        <dbReference type="Proteomes" id="UP000005150"/>
    </source>
</evidence>
<proteinExistence type="predicted"/>
<protein>
    <submittedName>
        <fullName evidence="1">Uncharacterized protein</fullName>
    </submittedName>
</protein>
<name>I9TDH4_9BACE</name>
<dbReference type="HOGENOM" id="CLU_2448529_0_0_10"/>
<reference evidence="1 2" key="1">
    <citation type="submission" date="2012-02" db="EMBL/GenBank/DDBJ databases">
        <title>The Genome Sequence of Bacteroides salyersiae CL02T12C01.</title>
        <authorList>
            <consortium name="The Broad Institute Genome Sequencing Platform"/>
            <person name="Earl A."/>
            <person name="Ward D."/>
            <person name="Feldgarden M."/>
            <person name="Gevers D."/>
            <person name="Zitomersky N.L."/>
            <person name="Coyne M.J."/>
            <person name="Comstock L.E."/>
            <person name="Young S.K."/>
            <person name="Zeng Q."/>
            <person name="Gargeya S."/>
            <person name="Fitzgerald M."/>
            <person name="Haas B."/>
            <person name="Abouelleil A."/>
            <person name="Alvarado L."/>
            <person name="Arachchi H.M."/>
            <person name="Berlin A."/>
            <person name="Chapman S.B."/>
            <person name="Gearin G."/>
            <person name="Goldberg J."/>
            <person name="Griggs A."/>
            <person name="Gujja S."/>
            <person name="Hansen M."/>
            <person name="Heiman D."/>
            <person name="Howarth C."/>
            <person name="Larimer J."/>
            <person name="Lui A."/>
            <person name="MacDonald P.J.P."/>
            <person name="McCowen C."/>
            <person name="Montmayeur A."/>
            <person name="Murphy C."/>
            <person name="Neiman D."/>
            <person name="Pearson M."/>
            <person name="Priest M."/>
            <person name="Roberts A."/>
            <person name="Saif S."/>
            <person name="Shea T."/>
            <person name="Sisk P."/>
            <person name="Stolte C."/>
            <person name="Sykes S."/>
            <person name="Wortman J."/>
            <person name="Nusbaum C."/>
            <person name="Birren B."/>
        </authorList>
    </citation>
    <scope>NUCLEOTIDE SEQUENCE [LARGE SCALE GENOMIC DNA]</scope>
    <source>
        <strain evidence="1 2">CL02T12C01</strain>
    </source>
</reference>
<accession>I9TDH4</accession>